<dbReference type="SUPFAM" id="SSF56519">
    <property type="entry name" value="Penicillin binding protein dimerisation domain"/>
    <property type="match status" value="1"/>
</dbReference>
<dbReference type="Pfam" id="PF03717">
    <property type="entry name" value="PBP_dimer"/>
    <property type="match status" value="1"/>
</dbReference>
<feature type="transmembrane region" description="Helical" evidence="4">
    <location>
        <begin position="12"/>
        <end position="36"/>
    </location>
</feature>
<dbReference type="EMBL" id="BMGR01000015">
    <property type="protein sequence ID" value="GGG19753.1"/>
    <property type="molecule type" value="Genomic_DNA"/>
</dbReference>
<evidence type="ECO:0000259" key="6">
    <source>
        <dbReference type="Pfam" id="PF03717"/>
    </source>
</evidence>
<protein>
    <submittedName>
        <fullName evidence="7">Penicillin-binding protein 4B</fullName>
    </submittedName>
</protein>
<keyword evidence="3 4" id="KW-0472">Membrane</keyword>
<name>A0A917LFM1_9BACL</name>
<dbReference type="InterPro" id="IPR001460">
    <property type="entry name" value="PCN-bd_Tpept"/>
</dbReference>
<keyword evidence="4" id="KW-1133">Transmembrane helix</keyword>
<reference evidence="7" key="1">
    <citation type="journal article" date="2014" name="Int. J. Syst. Evol. Microbiol.">
        <title>Complete genome sequence of Corynebacterium casei LMG S-19264T (=DSM 44701T), isolated from a smear-ripened cheese.</title>
        <authorList>
            <consortium name="US DOE Joint Genome Institute (JGI-PGF)"/>
            <person name="Walter F."/>
            <person name="Albersmeier A."/>
            <person name="Kalinowski J."/>
            <person name="Ruckert C."/>
        </authorList>
    </citation>
    <scope>NUCLEOTIDE SEQUENCE</scope>
    <source>
        <strain evidence="7">CGMCC 1.12987</strain>
    </source>
</reference>
<dbReference type="Gene3D" id="3.90.1310.10">
    <property type="entry name" value="Penicillin-binding protein 2a (Domain 2)"/>
    <property type="match status" value="1"/>
</dbReference>
<evidence type="ECO:0000259" key="5">
    <source>
        <dbReference type="Pfam" id="PF00905"/>
    </source>
</evidence>
<feature type="domain" description="Penicillin-binding protein dimerisation" evidence="6">
    <location>
        <begin position="70"/>
        <end position="223"/>
    </location>
</feature>
<gene>
    <name evidence="7" type="primary">pbpI</name>
    <name evidence="7" type="ORF">GCM10010916_40690</name>
</gene>
<dbReference type="AlphaFoldDB" id="A0A917LFM1"/>
<evidence type="ECO:0000256" key="1">
    <source>
        <dbReference type="ARBA" id="ARBA00004370"/>
    </source>
</evidence>
<dbReference type="GO" id="GO:0071555">
    <property type="term" value="P:cell wall organization"/>
    <property type="evidence" value="ECO:0007669"/>
    <property type="project" value="TreeGrafter"/>
</dbReference>
<dbReference type="SUPFAM" id="SSF56601">
    <property type="entry name" value="beta-lactamase/transpeptidase-like"/>
    <property type="match status" value="1"/>
</dbReference>
<dbReference type="Pfam" id="PF00905">
    <property type="entry name" value="Transpeptidase"/>
    <property type="match status" value="1"/>
</dbReference>
<dbReference type="PANTHER" id="PTHR30627:SF24">
    <property type="entry name" value="PENICILLIN-BINDING PROTEIN 4B"/>
    <property type="match status" value="1"/>
</dbReference>
<evidence type="ECO:0000256" key="3">
    <source>
        <dbReference type="ARBA" id="ARBA00023136"/>
    </source>
</evidence>
<proteinExistence type="inferred from homology"/>
<evidence type="ECO:0000313" key="8">
    <source>
        <dbReference type="Proteomes" id="UP000644756"/>
    </source>
</evidence>
<comment type="similarity">
    <text evidence="2">Belongs to the transpeptidase family.</text>
</comment>
<dbReference type="Gene3D" id="3.40.710.10">
    <property type="entry name" value="DD-peptidase/beta-lactamase superfamily"/>
    <property type="match status" value="1"/>
</dbReference>
<sequence>MKNNSRALKQRMGMRIFIVAGMVSLLLIVMLIRLAWLQWLPHGSSTVFGDHFKNESVHQRERGIVLDTGRADFIDRYGKAITGESVTAVAGFPLRSGTWGDPEQLAELASILQTDRKTLLAWLSELREPAFWRLPGDKQPYRLSDGQLDVLSKLHLNGVRVLPYRARYIEAFAAKHAIGYISQHPERVDVIYGQQLIEGKMKRSEVIGGAGLEKSLDALLRGIGPTSVLHFTDGVDNALHGLNVRMIRQENPYYPLKVQTTLDLDLQNKLESYLAEQGLKEGAVVVLDAETADIAAMISMPMLNPRHLHLSGSEMINRAIHAVAPGSVFKLVTEAAALEAGAAKPGDTFHCDGEYERYGLSCWKPGGHGTLTLSEALAQSCNVVFATIGERLTAQQLQHTAERLGIGRKVGWSTQERFHPLGKPLRLLEEEEAGRVFAALPQEHDGGLLAQTAIGQRDAAMSPLQAANLVVTLLHGGRVQSPRLVSDIRYANGQRMAALPAQGAPSPHGRIAPATAQALLRGMEAVVAQGTGRAIRHGTWTVAGKSGTAQVTVAGRPRNHQWFAGYGPVQSPRYAVAVLAENRSPGSANQATVLFRGVMELIAAHEQGKAASQARL</sequence>
<dbReference type="PANTHER" id="PTHR30627">
    <property type="entry name" value="PEPTIDOGLYCAN D,D-TRANSPEPTIDASE"/>
    <property type="match status" value="1"/>
</dbReference>
<dbReference type="GO" id="GO:0071972">
    <property type="term" value="F:peptidoglycan L,D-transpeptidase activity"/>
    <property type="evidence" value="ECO:0007669"/>
    <property type="project" value="TreeGrafter"/>
</dbReference>
<dbReference type="Proteomes" id="UP000644756">
    <property type="component" value="Unassembled WGS sequence"/>
</dbReference>
<evidence type="ECO:0000313" key="7">
    <source>
        <dbReference type="EMBL" id="GGG19753.1"/>
    </source>
</evidence>
<keyword evidence="4" id="KW-0812">Transmembrane</keyword>
<reference evidence="7" key="2">
    <citation type="submission" date="2020-09" db="EMBL/GenBank/DDBJ databases">
        <authorList>
            <person name="Sun Q."/>
            <person name="Zhou Y."/>
        </authorList>
    </citation>
    <scope>NUCLEOTIDE SEQUENCE</scope>
    <source>
        <strain evidence="7">CGMCC 1.12987</strain>
    </source>
</reference>
<feature type="domain" description="Penicillin-binding protein transpeptidase" evidence="5">
    <location>
        <begin position="282"/>
        <end position="599"/>
    </location>
</feature>
<dbReference type="InterPro" id="IPR050515">
    <property type="entry name" value="Beta-lactam/transpept"/>
</dbReference>
<evidence type="ECO:0000256" key="4">
    <source>
        <dbReference type="SAM" id="Phobius"/>
    </source>
</evidence>
<accession>A0A917LFM1</accession>
<dbReference type="InterPro" id="IPR036138">
    <property type="entry name" value="PBP_dimer_sf"/>
</dbReference>
<keyword evidence="8" id="KW-1185">Reference proteome</keyword>
<dbReference type="InterPro" id="IPR012338">
    <property type="entry name" value="Beta-lactam/transpept-like"/>
</dbReference>
<organism evidence="7 8">
    <name type="scientific">Paenibacillus abyssi</name>
    <dbReference type="NCBI Taxonomy" id="1340531"/>
    <lineage>
        <taxon>Bacteria</taxon>
        <taxon>Bacillati</taxon>
        <taxon>Bacillota</taxon>
        <taxon>Bacilli</taxon>
        <taxon>Bacillales</taxon>
        <taxon>Paenibacillaceae</taxon>
        <taxon>Paenibacillus</taxon>
    </lineage>
</organism>
<dbReference type="InterPro" id="IPR005311">
    <property type="entry name" value="PBP_dimer"/>
</dbReference>
<comment type="caution">
    <text evidence="7">The sequence shown here is derived from an EMBL/GenBank/DDBJ whole genome shotgun (WGS) entry which is preliminary data.</text>
</comment>
<comment type="subcellular location">
    <subcellularLocation>
        <location evidence="1">Membrane</location>
    </subcellularLocation>
</comment>
<dbReference type="GO" id="GO:0008658">
    <property type="term" value="F:penicillin binding"/>
    <property type="evidence" value="ECO:0007669"/>
    <property type="project" value="InterPro"/>
</dbReference>
<dbReference type="RefSeq" id="WP_229725512.1">
    <property type="nucleotide sequence ID" value="NZ_BMGR01000015.1"/>
</dbReference>
<evidence type="ECO:0000256" key="2">
    <source>
        <dbReference type="ARBA" id="ARBA00007171"/>
    </source>
</evidence>
<dbReference type="GO" id="GO:0005886">
    <property type="term" value="C:plasma membrane"/>
    <property type="evidence" value="ECO:0007669"/>
    <property type="project" value="TreeGrafter"/>
</dbReference>